<dbReference type="EMBL" id="CP036546">
    <property type="protein sequence ID" value="QCQ45322.1"/>
    <property type="molecule type" value="Genomic_DNA"/>
</dbReference>
<dbReference type="EMBL" id="JAPTZU010000002">
    <property type="protein sequence ID" value="MCZ2687016.1"/>
    <property type="molecule type" value="Genomic_DNA"/>
</dbReference>
<evidence type="ECO:0000259" key="1">
    <source>
        <dbReference type="Pfam" id="PF09413"/>
    </source>
</evidence>
<dbReference type="SUPFAM" id="SSF54913">
    <property type="entry name" value="GlnB-like"/>
    <property type="match status" value="1"/>
</dbReference>
<reference evidence="2" key="1">
    <citation type="book" date="2014" name="THE 24TH EUROPEAN CONGRESS OF CLINICAL MICROBIOLOGY AND INFECTIOUS DISEASES" publisher="ECCMID 2014" city="Barcelona, Spain">
        <title>Identification of resistance genes in three multidrug-resistant Bacteroides fragilis isolates by whole genome sequencing.</title>
        <editorList>
            <person name="Unknown"/>
            <person name="A."/>
        </editorList>
        <authorList>
            <person name="Sydenham T.V."/>
            <person name="Hasman H."/>
            <person name="Wang M."/>
            <person name="Soki J."/>
            <person name="Nagy E."/>
            <person name="Justesen U.S."/>
        </authorList>
    </citation>
    <scope>NUCLEOTIDE SEQUENCE</scope>
    <source>
        <strain evidence="2">DCMOUH0018B</strain>
        <strain evidence="6">DCMSKEJBY0001B</strain>
    </source>
</reference>
<evidence type="ECO:0000313" key="5">
    <source>
        <dbReference type="EMBL" id="QCQ36428.1"/>
    </source>
</evidence>
<dbReference type="Proteomes" id="UP000286270">
    <property type="component" value="Unassembled WGS sequence"/>
</dbReference>
<dbReference type="Proteomes" id="UP001075704">
    <property type="component" value="Unassembled WGS sequence"/>
</dbReference>
<dbReference type="Proteomes" id="UP000266644">
    <property type="component" value="Unassembled WGS sequence"/>
</dbReference>
<proteinExistence type="predicted"/>
<evidence type="ECO:0000313" key="2">
    <source>
        <dbReference type="EMBL" id="KFX75978.1"/>
    </source>
</evidence>
<dbReference type="Proteomes" id="UP000028294">
    <property type="component" value="Chromosome"/>
</dbReference>
<reference evidence="10 11" key="4">
    <citation type="submission" date="2019-03" db="EMBL/GenBank/DDBJ databases">
        <title>Complete genome assembly of MDR B. fragilis.</title>
        <authorList>
            <person name="Sydenham T.V."/>
            <person name="Hasman H."/>
            <person name="Justesen U.S."/>
        </authorList>
    </citation>
    <scope>NUCLEOTIDE SEQUENCE [LARGE SCALE GENOMIC DNA]</scope>
    <source>
        <strain evidence="5 10">DCMOUH0067B</strain>
        <strain evidence="6 11">DCMSKEJBY0001B</strain>
    </source>
</reference>
<evidence type="ECO:0000313" key="4">
    <source>
        <dbReference type="EMBL" id="MCZ2687016.1"/>
    </source>
</evidence>
<dbReference type="Proteomes" id="UP000036847">
    <property type="component" value="Chromosome"/>
</dbReference>
<evidence type="ECO:0000313" key="9">
    <source>
        <dbReference type="EMBL" id="RHH14021.1"/>
    </source>
</evidence>
<name>A0A081TTP9_BACFG</name>
<evidence type="ECO:0000313" key="12">
    <source>
        <dbReference type="Proteomes" id="UP000266644"/>
    </source>
</evidence>
<dbReference type="Proteomes" id="UP001079672">
    <property type="component" value="Unassembled WGS sequence"/>
</dbReference>
<evidence type="ECO:0000313" key="7">
    <source>
        <dbReference type="EMBL" id="RGV51147.1"/>
    </source>
</evidence>
<reference evidence="2" key="2">
    <citation type="submission" date="2014-07" db="EMBL/GenBank/DDBJ databases">
        <title>Genetics and epidemiology of antimicrobial resistance in B. fragilis group.</title>
        <authorList>
            <person name="Sydenham T.V."/>
            <person name="Hasman H."/>
            <person name="Kemp M."/>
            <person name="Justesen U.S."/>
        </authorList>
    </citation>
    <scope>NUCLEOTIDE SEQUENCE [LARGE SCALE GENOMIC DNA]</scope>
    <source>
        <strain evidence="2">DCMOUH0018B</strain>
    </source>
</reference>
<evidence type="ECO:0000313" key="14">
    <source>
        <dbReference type="Proteomes" id="UP000286270"/>
    </source>
</evidence>
<dbReference type="EMBL" id="JMZZ02000041">
    <property type="protein sequence ID" value="KFX75978.1"/>
    <property type="molecule type" value="Genomic_DNA"/>
</dbReference>
<dbReference type="EMBL" id="JAPUAC010000005">
    <property type="protein sequence ID" value="MCZ2654322.1"/>
    <property type="molecule type" value="Genomic_DNA"/>
</dbReference>
<dbReference type="PATRIC" id="fig|817.51.peg.1643"/>
<sequence>MKTIKLITCNDAVQAHIIQGALANEGIDSLLHNENMSTLLRGYVRDISGVDVLVADCDYEAAVRLLQQNQMIPEEQKFCPFCGSDQIRFVLKKEHRMKAISAAIASMLAGVPPGDNHWEYICSHCGKAFEKPVAEFNPVVPEVGD</sequence>
<dbReference type="Proteomes" id="UP000284614">
    <property type="component" value="Unassembled WGS sequence"/>
</dbReference>
<evidence type="ECO:0000313" key="8">
    <source>
        <dbReference type="EMBL" id="RGY68209.1"/>
    </source>
</evidence>
<dbReference type="EMBL" id="QRJE01000009">
    <property type="protein sequence ID" value="RHH14021.1"/>
    <property type="molecule type" value="Genomic_DNA"/>
</dbReference>
<dbReference type="EMBL" id="QSDG01000010">
    <property type="protein sequence ID" value="RGY68209.1"/>
    <property type="molecule type" value="Genomic_DNA"/>
</dbReference>
<dbReference type="InterPro" id="IPR018551">
    <property type="entry name" value="DUF2007"/>
</dbReference>
<dbReference type="OrthoDB" id="8480302at2"/>
<dbReference type="Pfam" id="PF09413">
    <property type="entry name" value="DUF2007"/>
    <property type="match status" value="1"/>
</dbReference>
<evidence type="ECO:0000313" key="13">
    <source>
        <dbReference type="Proteomes" id="UP000284614"/>
    </source>
</evidence>
<evidence type="ECO:0000313" key="11">
    <source>
        <dbReference type="Proteomes" id="UP000036847"/>
    </source>
</evidence>
<reference evidence="12 13" key="3">
    <citation type="submission" date="2018-08" db="EMBL/GenBank/DDBJ databases">
        <title>A genome reference for cultivated species of the human gut microbiota.</title>
        <authorList>
            <person name="Zou Y."/>
            <person name="Xue W."/>
            <person name="Luo G."/>
        </authorList>
    </citation>
    <scope>NUCLEOTIDE SEQUENCE [LARGE SCALE GENOMIC DNA]</scope>
    <source>
        <strain evidence="7 14">AF14-26</strain>
        <strain evidence="9 12">AM18-6</strain>
        <strain evidence="8 13">OF01-1</strain>
    </source>
</reference>
<protein>
    <submittedName>
        <fullName evidence="7">DUF2007 domain-containing protein</fullName>
    </submittedName>
</protein>
<feature type="domain" description="DUF2007" evidence="1">
    <location>
        <begin position="4"/>
        <end position="68"/>
    </location>
</feature>
<evidence type="ECO:0000313" key="3">
    <source>
        <dbReference type="EMBL" id="MCZ2654322.1"/>
    </source>
</evidence>
<dbReference type="RefSeq" id="WP_005809635.1">
    <property type="nucleotide sequence ID" value="NZ_CAEUHN010000003.1"/>
</dbReference>
<dbReference type="Gene3D" id="3.30.70.790">
    <property type="entry name" value="UreE, C-terminal domain"/>
    <property type="match status" value="1"/>
</dbReference>
<dbReference type="AlphaFoldDB" id="A0A081TTP9"/>
<evidence type="ECO:0000313" key="6">
    <source>
        <dbReference type="EMBL" id="QCQ45322.1"/>
    </source>
</evidence>
<dbReference type="InterPro" id="IPR011322">
    <property type="entry name" value="N-reg_PII-like_a/b"/>
</dbReference>
<organism evidence="7 14">
    <name type="scientific">Bacteroides fragilis</name>
    <dbReference type="NCBI Taxonomy" id="817"/>
    <lineage>
        <taxon>Bacteria</taxon>
        <taxon>Pseudomonadati</taxon>
        <taxon>Bacteroidota</taxon>
        <taxon>Bacteroidia</taxon>
        <taxon>Bacteroidales</taxon>
        <taxon>Bacteroidaceae</taxon>
        <taxon>Bacteroides</taxon>
    </lineage>
</organism>
<gene>
    <name evidence="9" type="ORF">DW228_07285</name>
    <name evidence="7" type="ORF">DWW08_15960</name>
    <name evidence="8" type="ORF">DXA27_12345</name>
    <name evidence="6" type="ORF">EC80_010895</name>
    <name evidence="2" type="ORF">EE52_0204085</name>
    <name evidence="5" type="ORF">IA74_010035</name>
    <name evidence="3" type="ORF">O1422_09105</name>
    <name evidence="4" type="ORF">O1433_05830</name>
</gene>
<dbReference type="GeneID" id="99670885"/>
<evidence type="ECO:0000313" key="10">
    <source>
        <dbReference type="Proteomes" id="UP000028294"/>
    </source>
</evidence>
<accession>A0A081TTP9</accession>
<reference evidence="3" key="5">
    <citation type="submission" date="2022-12" db="EMBL/GenBank/DDBJ databases">
        <title>Development of a Multilocus Sequence Typing Scheme for Bacteroides fragilis Based on Whole Genome Sequencing Data and Clinical Application.</title>
        <authorList>
            <person name="Nielsen F.D."/>
            <person name="Justesen U.S."/>
        </authorList>
    </citation>
    <scope>NUCLEOTIDE SEQUENCE</scope>
    <source>
        <strain evidence="4">BF_AM_ODE_DK_2015_4</strain>
        <strain evidence="3">BF_BC_ODE_DK_2015_2</strain>
    </source>
</reference>
<dbReference type="EMBL" id="QRZH01000014">
    <property type="protein sequence ID" value="RGV51147.1"/>
    <property type="molecule type" value="Genomic_DNA"/>
</dbReference>
<dbReference type="EMBL" id="CP036553">
    <property type="protein sequence ID" value="QCQ36428.1"/>
    <property type="molecule type" value="Genomic_DNA"/>
</dbReference>